<dbReference type="InterPro" id="IPR036425">
    <property type="entry name" value="MoaB/Mog-like_dom_sf"/>
</dbReference>
<dbReference type="Gene3D" id="3.90.105.10">
    <property type="entry name" value="Molybdopterin biosynthesis moea protein, domain 2"/>
    <property type="match status" value="1"/>
</dbReference>
<dbReference type="SUPFAM" id="SSF63882">
    <property type="entry name" value="MoeA N-terminal region -like"/>
    <property type="match status" value="1"/>
</dbReference>
<dbReference type="InterPro" id="IPR036135">
    <property type="entry name" value="MoeA_linker/N_sf"/>
</dbReference>
<evidence type="ECO:0000256" key="9">
    <source>
        <dbReference type="ARBA" id="ARBA00022840"/>
    </source>
</evidence>
<evidence type="ECO:0000256" key="13">
    <source>
        <dbReference type="RuleBase" id="RU365090"/>
    </source>
</evidence>
<dbReference type="InterPro" id="IPR005110">
    <property type="entry name" value="MoeA_linker/N"/>
</dbReference>
<dbReference type="GO" id="GO:0005829">
    <property type="term" value="C:cytosol"/>
    <property type="evidence" value="ECO:0007669"/>
    <property type="project" value="TreeGrafter"/>
</dbReference>
<evidence type="ECO:0000256" key="6">
    <source>
        <dbReference type="ARBA" id="ARBA00022679"/>
    </source>
</evidence>
<dbReference type="NCBIfam" id="TIGR00177">
    <property type="entry name" value="molyb_syn"/>
    <property type="match status" value="1"/>
</dbReference>
<keyword evidence="11 13" id="KW-0501">Molybdenum cofactor biosynthesis</keyword>
<keyword evidence="8" id="KW-0547">Nucleotide-binding</keyword>
<dbReference type="InterPro" id="IPR001453">
    <property type="entry name" value="MoaB/Mog_dom"/>
</dbReference>
<dbReference type="GO" id="GO:0005524">
    <property type="term" value="F:ATP binding"/>
    <property type="evidence" value="ECO:0007669"/>
    <property type="project" value="UniProtKB-UniRule"/>
</dbReference>
<dbReference type="Gene3D" id="3.40.980.10">
    <property type="entry name" value="MoaB/Mog-like domain"/>
    <property type="match status" value="1"/>
</dbReference>
<gene>
    <name evidence="15" type="primary">GPHN</name>
    <name evidence="15" type="ORF">TNIN_18231</name>
</gene>
<comment type="pathway">
    <text evidence="2 13">Cofactor biosynthesis; molybdopterin biosynthesis.</text>
</comment>
<name>A0A8X6X625_9ARAC</name>
<dbReference type="Pfam" id="PF03453">
    <property type="entry name" value="MoeA_N"/>
    <property type="match status" value="1"/>
</dbReference>
<dbReference type="InterPro" id="IPR036688">
    <property type="entry name" value="MoeA_C_domain_IV_sf"/>
</dbReference>
<comment type="cofactor">
    <cofactor evidence="1 13">
        <name>Mg(2+)</name>
        <dbReference type="ChEBI" id="CHEBI:18420"/>
    </cofactor>
</comment>
<proteinExistence type="inferred from homology"/>
<keyword evidence="12" id="KW-0511">Multifunctional enzyme</keyword>
<dbReference type="FunFam" id="2.170.190.11:FF:000001">
    <property type="entry name" value="Molybdopterin molybdenumtransferase"/>
    <property type="match status" value="1"/>
</dbReference>
<comment type="similarity">
    <text evidence="4">In the C-terminal section; belongs to the MoeA family.</text>
</comment>
<dbReference type="InterPro" id="IPR008284">
    <property type="entry name" value="MoCF_biosynth_CS"/>
</dbReference>
<dbReference type="AlphaFoldDB" id="A0A8X6X625"/>
<evidence type="ECO:0000256" key="1">
    <source>
        <dbReference type="ARBA" id="ARBA00001946"/>
    </source>
</evidence>
<reference evidence="15" key="1">
    <citation type="submission" date="2020-08" db="EMBL/GenBank/DDBJ databases">
        <title>Multicomponent nature underlies the extraordinary mechanical properties of spider dragline silk.</title>
        <authorList>
            <person name="Kono N."/>
            <person name="Nakamura H."/>
            <person name="Mori M."/>
            <person name="Yoshida Y."/>
            <person name="Ohtoshi R."/>
            <person name="Malay A.D."/>
            <person name="Moran D.A.P."/>
            <person name="Tomita M."/>
            <person name="Numata K."/>
            <person name="Arakawa K."/>
        </authorList>
    </citation>
    <scope>NUCLEOTIDE SEQUENCE</scope>
</reference>
<dbReference type="FunFam" id="2.40.340.10:FF:000007">
    <property type="entry name" value="Molybdopterin molybdenumtransferase"/>
    <property type="match status" value="1"/>
</dbReference>
<evidence type="ECO:0000256" key="5">
    <source>
        <dbReference type="ARBA" id="ARBA00022505"/>
    </source>
</evidence>
<comment type="similarity">
    <text evidence="13">Belongs to the MoeA family.</text>
</comment>
<dbReference type="GO" id="GO:0061599">
    <property type="term" value="F:molybdopterin molybdotransferase activity"/>
    <property type="evidence" value="ECO:0007669"/>
    <property type="project" value="UniProtKB-UniRule"/>
</dbReference>
<dbReference type="SUPFAM" id="SSF53218">
    <property type="entry name" value="Molybdenum cofactor biosynthesis proteins"/>
    <property type="match status" value="1"/>
</dbReference>
<keyword evidence="5 13" id="KW-0500">Molybdenum</keyword>
<dbReference type="GO" id="GO:0006777">
    <property type="term" value="P:Mo-molybdopterin cofactor biosynthetic process"/>
    <property type="evidence" value="ECO:0007669"/>
    <property type="project" value="UniProtKB-UniRule"/>
</dbReference>
<accession>A0A8X6X625</accession>
<evidence type="ECO:0000256" key="3">
    <source>
        <dbReference type="ARBA" id="ARBA00007589"/>
    </source>
</evidence>
<dbReference type="FunFam" id="3.40.980.10:FF:000001">
    <property type="entry name" value="Molybdopterin molybdenumtransferase"/>
    <property type="match status" value="1"/>
</dbReference>
<evidence type="ECO:0000256" key="11">
    <source>
        <dbReference type="ARBA" id="ARBA00023150"/>
    </source>
</evidence>
<dbReference type="Pfam" id="PF00994">
    <property type="entry name" value="MoCF_biosynth"/>
    <property type="match status" value="1"/>
</dbReference>
<dbReference type="GO" id="GO:0046872">
    <property type="term" value="F:metal ion binding"/>
    <property type="evidence" value="ECO:0007669"/>
    <property type="project" value="UniProtKB-UniRule"/>
</dbReference>
<evidence type="ECO:0000259" key="14">
    <source>
        <dbReference type="SMART" id="SM00852"/>
    </source>
</evidence>
<dbReference type="SMART" id="SM00852">
    <property type="entry name" value="MoCF_biosynth"/>
    <property type="match status" value="1"/>
</dbReference>
<evidence type="ECO:0000313" key="15">
    <source>
        <dbReference type="EMBL" id="GFY46076.1"/>
    </source>
</evidence>
<evidence type="ECO:0000256" key="7">
    <source>
        <dbReference type="ARBA" id="ARBA00022723"/>
    </source>
</evidence>
<comment type="similarity">
    <text evidence="3">In the N-terminal section; belongs to the MoaB/Mog family.</text>
</comment>
<feature type="domain" description="MoaB/Mog" evidence="14">
    <location>
        <begin position="441"/>
        <end position="584"/>
    </location>
</feature>
<evidence type="ECO:0000256" key="8">
    <source>
        <dbReference type="ARBA" id="ARBA00022741"/>
    </source>
</evidence>
<keyword evidence="9" id="KW-0067">ATP-binding</keyword>
<dbReference type="CDD" id="cd00887">
    <property type="entry name" value="MoeA"/>
    <property type="match status" value="1"/>
</dbReference>
<keyword evidence="7 13" id="KW-0479">Metal-binding</keyword>
<dbReference type="OrthoDB" id="4349954at2759"/>
<dbReference type="GO" id="GO:0061598">
    <property type="term" value="F:molybdopterin adenylyltransferase activity"/>
    <property type="evidence" value="ECO:0007669"/>
    <property type="project" value="UniProtKB-UniRule"/>
</dbReference>
<comment type="catalytic activity">
    <reaction evidence="13">
        <text>molybdopterin + ATP + H(+) = adenylyl-molybdopterin + diphosphate</text>
        <dbReference type="Rhea" id="RHEA:31331"/>
        <dbReference type="ChEBI" id="CHEBI:15378"/>
        <dbReference type="ChEBI" id="CHEBI:30616"/>
        <dbReference type="ChEBI" id="CHEBI:33019"/>
        <dbReference type="ChEBI" id="CHEBI:58698"/>
        <dbReference type="ChEBI" id="CHEBI:62727"/>
    </reaction>
</comment>
<dbReference type="PANTHER" id="PTHR10192:SF5">
    <property type="entry name" value="GEPHYRIN"/>
    <property type="match status" value="1"/>
</dbReference>
<dbReference type="Pfam" id="PF03454">
    <property type="entry name" value="MoeA_C"/>
    <property type="match status" value="1"/>
</dbReference>
<dbReference type="Proteomes" id="UP000886998">
    <property type="component" value="Unassembled WGS sequence"/>
</dbReference>
<dbReference type="InterPro" id="IPR038987">
    <property type="entry name" value="MoeA-like"/>
</dbReference>
<dbReference type="InterPro" id="IPR005111">
    <property type="entry name" value="MoeA_C_domain_IV"/>
</dbReference>
<sequence>MSDYSGNLDFSPTRQAKIAACEKLRDTVTGISALHKSLLDESLASSPTHRNSFSKIYRMSTQAMAMKKEEMVISEKAEDNQEYLSMRLERSISYIENALFSVDYSKITFVLKQETDDSSKLEMLIDEWLYSENINVIFVIGKTDCFLIWSVPLVNQNRDFEHVMFSDVSDESGEINFLGLSKLYVNRSTNAVIFHVPDESLMCELSFGNKINKLLQKPCRSRVQNDYMESIQKAIITKSQPSKSKVVPMKVSERHRKSPYPMISVTEATELVLKESLPMQKIWKDARGCYSHILAENIIAREPYPPFPASIKDGYAVLADDKSEIRKVIGTVTPGCQLDFDLKTGSCVRVSTGSVVPDKADAVIQVEDTSIVEKDEEGNEISIKIEKQVNKRFQDIRAVGSDVTQGDVIIAERHKILAAEIGIMATCGIKKALVFQKPRVALLSTGDEVVEPGTPLSPGFIRDCNRSSLEFMLYENKVPVVDCGIAKDSADDYKGHLLAAFKAADIIVTSGSVSMGEKDILKRVLQVDFGAVIHFGRIHMKPGKPTTFATLNFEGKKKLVFCLPGNPVSSFVCFYLFVIPCIKTLMGFKEPRHILVNVKLAHDLSLDERPEYHRVFLKYDDLTFVAHSTGAQQSSRFLSMLNADAFLVLPPRTDQQSVLKAGSIVKAVLIKSI</sequence>
<dbReference type="PROSITE" id="PS01079">
    <property type="entry name" value="MOCF_BIOSYNTHESIS_2"/>
    <property type="match status" value="1"/>
</dbReference>
<keyword evidence="10 13" id="KW-0460">Magnesium</keyword>
<dbReference type="SUPFAM" id="SSF63867">
    <property type="entry name" value="MoeA C-terminal domain-like"/>
    <property type="match status" value="1"/>
</dbReference>
<keyword evidence="16" id="KW-1185">Reference proteome</keyword>
<dbReference type="Gene3D" id="2.170.190.11">
    <property type="entry name" value="Molybdopterin biosynthesis moea protein, domain 3"/>
    <property type="match status" value="1"/>
</dbReference>
<protein>
    <submittedName>
        <fullName evidence="15">Gephyrin</fullName>
    </submittedName>
</protein>
<dbReference type="Gene3D" id="2.40.340.10">
    <property type="entry name" value="MoeA, C-terminal, domain IV"/>
    <property type="match status" value="1"/>
</dbReference>
<dbReference type="EMBL" id="BMAV01005186">
    <property type="protein sequence ID" value="GFY46076.1"/>
    <property type="molecule type" value="Genomic_DNA"/>
</dbReference>
<comment type="function">
    <text evidence="13">Catalyzes two steps in the biosynthesis of the molybdenum cofactor. In the first step, molybdopterin is adenylated. Subsequently, molybdate is inserted into adenylated molybdopterin and AMP is released.</text>
</comment>
<evidence type="ECO:0000256" key="10">
    <source>
        <dbReference type="ARBA" id="ARBA00022842"/>
    </source>
</evidence>
<dbReference type="PANTHER" id="PTHR10192">
    <property type="entry name" value="MOLYBDOPTERIN BIOSYNTHESIS PROTEIN"/>
    <property type="match status" value="1"/>
</dbReference>
<evidence type="ECO:0000256" key="2">
    <source>
        <dbReference type="ARBA" id="ARBA00005046"/>
    </source>
</evidence>
<evidence type="ECO:0000256" key="4">
    <source>
        <dbReference type="ARBA" id="ARBA00008339"/>
    </source>
</evidence>
<comment type="caution">
    <text evidence="15">The sequence shown here is derived from an EMBL/GenBank/DDBJ whole genome shotgun (WGS) entry which is preliminary data.</text>
</comment>
<organism evidence="15 16">
    <name type="scientific">Trichonephila inaurata madagascariensis</name>
    <dbReference type="NCBI Taxonomy" id="2747483"/>
    <lineage>
        <taxon>Eukaryota</taxon>
        <taxon>Metazoa</taxon>
        <taxon>Ecdysozoa</taxon>
        <taxon>Arthropoda</taxon>
        <taxon>Chelicerata</taxon>
        <taxon>Arachnida</taxon>
        <taxon>Araneae</taxon>
        <taxon>Araneomorphae</taxon>
        <taxon>Entelegynae</taxon>
        <taxon>Araneoidea</taxon>
        <taxon>Nephilidae</taxon>
        <taxon>Trichonephila</taxon>
        <taxon>Trichonephila inaurata</taxon>
    </lineage>
</organism>
<evidence type="ECO:0000256" key="12">
    <source>
        <dbReference type="ARBA" id="ARBA00023268"/>
    </source>
</evidence>
<evidence type="ECO:0000313" key="16">
    <source>
        <dbReference type="Proteomes" id="UP000886998"/>
    </source>
</evidence>
<comment type="catalytic activity">
    <reaction evidence="13">
        <text>adenylyl-molybdopterin + molybdate = Mo-molybdopterin + AMP + H(+)</text>
        <dbReference type="Rhea" id="RHEA:35047"/>
        <dbReference type="ChEBI" id="CHEBI:15378"/>
        <dbReference type="ChEBI" id="CHEBI:36264"/>
        <dbReference type="ChEBI" id="CHEBI:62727"/>
        <dbReference type="ChEBI" id="CHEBI:71302"/>
        <dbReference type="ChEBI" id="CHEBI:456215"/>
    </reaction>
</comment>
<keyword evidence="6 13" id="KW-0808">Transferase</keyword>